<dbReference type="InParanoid" id="A0A1Y2LNS9"/>
<proteinExistence type="predicted"/>
<dbReference type="EMBL" id="KZ107854">
    <property type="protein sequence ID" value="OSS45445.1"/>
    <property type="molecule type" value="Genomic_DNA"/>
</dbReference>
<reference evidence="1 2" key="1">
    <citation type="journal article" date="2017" name="Genome Announc.">
        <title>Genome sequence of the saprophytic ascomycete Epicoccum nigrum ICMP 19927 strain isolated from New Zealand.</title>
        <authorList>
            <person name="Fokin M."/>
            <person name="Fleetwood D."/>
            <person name="Weir B.S."/>
            <person name="Villas-Boas S.G."/>
        </authorList>
    </citation>
    <scope>NUCLEOTIDE SEQUENCE [LARGE SCALE GENOMIC DNA]</scope>
    <source>
        <strain evidence="1 2">ICMP 19927</strain>
    </source>
</reference>
<accession>A0A1Y2LNS9</accession>
<evidence type="ECO:0000313" key="1">
    <source>
        <dbReference type="EMBL" id="OSS45445.1"/>
    </source>
</evidence>
<name>A0A1Y2LNS9_EPING</name>
<sequence>MATAVTTVTVVTVAGPRLNVLRTVRLKKTHRHWDVFLCILSLVDLGQLIDQSGGTPSVNVSKLFIDGAEGIRPSKIDTMALMQANPDAYTIKPEVSAPMFSSSLRTQDTAKLPNPQNLLWNQLLKTMNSLTMFFPPDQRVLLPSPASKIASTHSAFELDSRLSCSNKDKYSSSPQSLSKSFL</sequence>
<organism evidence="1 2">
    <name type="scientific">Epicoccum nigrum</name>
    <name type="common">Soil fungus</name>
    <name type="synonym">Epicoccum purpurascens</name>
    <dbReference type="NCBI Taxonomy" id="105696"/>
    <lineage>
        <taxon>Eukaryota</taxon>
        <taxon>Fungi</taxon>
        <taxon>Dikarya</taxon>
        <taxon>Ascomycota</taxon>
        <taxon>Pezizomycotina</taxon>
        <taxon>Dothideomycetes</taxon>
        <taxon>Pleosporomycetidae</taxon>
        <taxon>Pleosporales</taxon>
        <taxon>Pleosporineae</taxon>
        <taxon>Didymellaceae</taxon>
        <taxon>Epicoccum</taxon>
    </lineage>
</organism>
<keyword evidence="2" id="KW-1185">Reference proteome</keyword>
<dbReference type="Proteomes" id="UP000193240">
    <property type="component" value="Unassembled WGS sequence"/>
</dbReference>
<gene>
    <name evidence="1" type="ORF">B5807_10342</name>
</gene>
<evidence type="ECO:0000313" key="2">
    <source>
        <dbReference type="Proteomes" id="UP000193240"/>
    </source>
</evidence>
<protein>
    <submittedName>
        <fullName evidence="1">Uncharacterized protein</fullName>
    </submittedName>
</protein>
<dbReference type="AlphaFoldDB" id="A0A1Y2LNS9"/>